<reference evidence="2" key="1">
    <citation type="submission" date="2020-04" db="EMBL/GenBank/DDBJ databases">
        <authorList>
            <person name="Zhang T."/>
        </authorList>
    </citation>
    <scope>NUCLEOTIDE SEQUENCE</scope>
    <source>
        <strain evidence="2">HKST-UBA01</strain>
    </source>
</reference>
<keyword evidence="1" id="KW-0812">Transmembrane</keyword>
<comment type="caution">
    <text evidence="2">The sequence shown here is derived from an EMBL/GenBank/DDBJ whole genome shotgun (WGS) entry which is preliminary data.</text>
</comment>
<gene>
    <name evidence="2" type="ORF">KC729_14750</name>
</gene>
<dbReference type="AlphaFoldDB" id="A0A956M0Y1"/>
<dbReference type="EMBL" id="JAGQHR010000525">
    <property type="protein sequence ID" value="MCA9728948.1"/>
    <property type="molecule type" value="Genomic_DNA"/>
</dbReference>
<evidence type="ECO:0000256" key="1">
    <source>
        <dbReference type="SAM" id="Phobius"/>
    </source>
</evidence>
<name>A0A956M0Y1_UNCEI</name>
<protein>
    <recommendedName>
        <fullName evidence="4">Undecaprenyl-phosphate glucose phosphotransferase</fullName>
    </recommendedName>
</protein>
<reference evidence="2" key="2">
    <citation type="journal article" date="2021" name="Microbiome">
        <title>Successional dynamics and alternative stable states in a saline activated sludge microbial community over 9 years.</title>
        <authorList>
            <person name="Wang Y."/>
            <person name="Ye J."/>
            <person name="Ju F."/>
            <person name="Liu L."/>
            <person name="Boyd J.A."/>
            <person name="Deng Y."/>
            <person name="Parks D.H."/>
            <person name="Jiang X."/>
            <person name="Yin X."/>
            <person name="Woodcroft B.J."/>
            <person name="Tyson G.W."/>
            <person name="Hugenholtz P."/>
            <person name="Polz M.F."/>
            <person name="Zhang T."/>
        </authorList>
    </citation>
    <scope>NUCLEOTIDE SEQUENCE</scope>
    <source>
        <strain evidence="2">HKST-UBA01</strain>
    </source>
</reference>
<evidence type="ECO:0000313" key="2">
    <source>
        <dbReference type="EMBL" id="MCA9728948.1"/>
    </source>
</evidence>
<dbReference type="Proteomes" id="UP000697710">
    <property type="component" value="Unassembled WGS sequence"/>
</dbReference>
<feature type="transmembrane region" description="Helical" evidence="1">
    <location>
        <begin position="55"/>
        <end position="80"/>
    </location>
</feature>
<keyword evidence="1" id="KW-0472">Membrane</keyword>
<sequence length="166" mass="17854">MGQAERNKGNTWVQAFSVGSDVAAILIGFLLGYWARFHSSLSGVLPAAKGVPPVGMYLGAAAVTIAIWIPLFHVLGLYRLERGHTRHRRADLTRALVLGGLALAAAAFFYRGASFSRIAMVLIWCATSALVLAGRTIVQSLAPHWAHLRPIRFALVGDGPLAARLR</sequence>
<keyword evidence="1" id="KW-1133">Transmembrane helix</keyword>
<evidence type="ECO:0000313" key="3">
    <source>
        <dbReference type="Proteomes" id="UP000697710"/>
    </source>
</evidence>
<organism evidence="2 3">
    <name type="scientific">Eiseniibacteriota bacterium</name>
    <dbReference type="NCBI Taxonomy" id="2212470"/>
    <lineage>
        <taxon>Bacteria</taxon>
        <taxon>Candidatus Eiseniibacteriota</taxon>
    </lineage>
</organism>
<feature type="transmembrane region" description="Helical" evidence="1">
    <location>
        <begin position="92"/>
        <end position="112"/>
    </location>
</feature>
<feature type="non-terminal residue" evidence="2">
    <location>
        <position position="166"/>
    </location>
</feature>
<feature type="transmembrane region" description="Helical" evidence="1">
    <location>
        <begin position="12"/>
        <end position="35"/>
    </location>
</feature>
<evidence type="ECO:0008006" key="4">
    <source>
        <dbReference type="Google" id="ProtNLM"/>
    </source>
</evidence>
<accession>A0A956M0Y1</accession>
<proteinExistence type="predicted"/>
<feature type="transmembrane region" description="Helical" evidence="1">
    <location>
        <begin position="118"/>
        <end position="138"/>
    </location>
</feature>